<name>A0ABR2QJZ3_9ROSI</name>
<feature type="region of interest" description="Disordered" evidence="1">
    <location>
        <begin position="140"/>
        <end position="198"/>
    </location>
</feature>
<feature type="compositionally biased region" description="Basic and acidic residues" evidence="1">
    <location>
        <begin position="25"/>
        <end position="34"/>
    </location>
</feature>
<gene>
    <name evidence="2" type="ORF">V6N11_082780</name>
</gene>
<comment type="caution">
    <text evidence="2">The sequence shown here is derived from an EMBL/GenBank/DDBJ whole genome shotgun (WGS) entry which is preliminary data.</text>
</comment>
<protein>
    <submittedName>
        <fullName evidence="2">Uncharacterized protein</fullName>
    </submittedName>
</protein>
<accession>A0ABR2QJZ3</accession>
<reference evidence="2 3" key="1">
    <citation type="journal article" date="2024" name="G3 (Bethesda)">
        <title>Genome assembly of Hibiscus sabdariffa L. provides insights into metabolisms of medicinal natural products.</title>
        <authorList>
            <person name="Kim T."/>
        </authorList>
    </citation>
    <scope>NUCLEOTIDE SEQUENCE [LARGE SCALE GENOMIC DNA]</scope>
    <source>
        <strain evidence="2">TK-2024</strain>
        <tissue evidence="2">Old leaves</tissue>
    </source>
</reference>
<feature type="compositionally biased region" description="Basic and acidic residues" evidence="1">
    <location>
        <begin position="140"/>
        <end position="176"/>
    </location>
</feature>
<evidence type="ECO:0000313" key="3">
    <source>
        <dbReference type="Proteomes" id="UP001396334"/>
    </source>
</evidence>
<evidence type="ECO:0000256" key="1">
    <source>
        <dbReference type="SAM" id="MobiDB-lite"/>
    </source>
</evidence>
<feature type="region of interest" description="Disordered" evidence="1">
    <location>
        <begin position="1"/>
        <end position="34"/>
    </location>
</feature>
<dbReference type="EMBL" id="JBBPBN010000036">
    <property type="protein sequence ID" value="KAK9000986.1"/>
    <property type="molecule type" value="Genomic_DNA"/>
</dbReference>
<dbReference type="Proteomes" id="UP001396334">
    <property type="component" value="Unassembled WGS sequence"/>
</dbReference>
<organism evidence="2 3">
    <name type="scientific">Hibiscus sabdariffa</name>
    <name type="common">roselle</name>
    <dbReference type="NCBI Taxonomy" id="183260"/>
    <lineage>
        <taxon>Eukaryota</taxon>
        <taxon>Viridiplantae</taxon>
        <taxon>Streptophyta</taxon>
        <taxon>Embryophyta</taxon>
        <taxon>Tracheophyta</taxon>
        <taxon>Spermatophyta</taxon>
        <taxon>Magnoliopsida</taxon>
        <taxon>eudicotyledons</taxon>
        <taxon>Gunneridae</taxon>
        <taxon>Pentapetalae</taxon>
        <taxon>rosids</taxon>
        <taxon>malvids</taxon>
        <taxon>Malvales</taxon>
        <taxon>Malvaceae</taxon>
        <taxon>Malvoideae</taxon>
        <taxon>Hibiscus</taxon>
    </lineage>
</organism>
<sequence>MAKEKRTQGRRYHPKERSNTSGGLDVEKNTIDNKRRKEIEDKVVNASTMARKATLLEIEVMLEACISEEEWDAEAGFSVGVEQEELIEDMEEPSFVATTYSKIDYKNEKELEEDMEKPALATTMKSNIDYKEDWIKIESSEPHDIEKVSKDNKECGAKTLDSSEERDSSTSKDKSPWKTGIHQSTSEELCPSQLGVDE</sequence>
<evidence type="ECO:0000313" key="2">
    <source>
        <dbReference type="EMBL" id="KAK9000986.1"/>
    </source>
</evidence>
<proteinExistence type="predicted"/>
<keyword evidence="3" id="KW-1185">Reference proteome</keyword>